<organism evidence="11">
    <name type="scientific">Xanthomonas hortorum pv. gardneri</name>
    <dbReference type="NCBI Taxonomy" id="2754056"/>
    <lineage>
        <taxon>Bacteria</taxon>
        <taxon>Pseudomonadati</taxon>
        <taxon>Pseudomonadota</taxon>
        <taxon>Gammaproteobacteria</taxon>
        <taxon>Lysobacterales</taxon>
        <taxon>Lysobacteraceae</taxon>
        <taxon>Xanthomonas</taxon>
    </lineage>
</organism>
<gene>
    <name evidence="11" type="primary">norV</name>
    <name evidence="11" type="ORF">CFBP8129_09940</name>
</gene>
<evidence type="ECO:0000256" key="8">
    <source>
        <dbReference type="ARBA" id="ARBA00023004"/>
    </source>
</evidence>
<evidence type="ECO:0000256" key="6">
    <source>
        <dbReference type="ARBA" id="ARBA00022723"/>
    </source>
</evidence>
<comment type="cofactor">
    <cofactor evidence="1 9">
        <name>Fe(3+)</name>
        <dbReference type="ChEBI" id="CHEBI:29034"/>
    </cofactor>
</comment>
<evidence type="ECO:0000256" key="9">
    <source>
        <dbReference type="RuleBase" id="RU003820"/>
    </source>
</evidence>
<dbReference type="PROSITE" id="PS00202">
    <property type="entry name" value="RUBREDOXIN"/>
    <property type="match status" value="1"/>
</dbReference>
<dbReference type="InterPro" id="IPR024934">
    <property type="entry name" value="Rubredoxin-like_dom"/>
</dbReference>
<comment type="function">
    <text evidence="2">Involved in the hydrocarbon hydroxylating system, which transfers electrons from NADH to rubredoxin reductase and then through rubredoxin to alkane 1 monooxygenase.</text>
</comment>
<evidence type="ECO:0000256" key="7">
    <source>
        <dbReference type="ARBA" id="ARBA00022982"/>
    </source>
</evidence>
<dbReference type="SUPFAM" id="SSF57802">
    <property type="entry name" value="Rubredoxin-like"/>
    <property type="match status" value="1"/>
</dbReference>
<reference evidence="11" key="1">
    <citation type="submission" date="2020-07" db="EMBL/GenBank/DDBJ databases">
        <authorList>
            <person name="Pothier F. J."/>
        </authorList>
    </citation>
    <scope>NUCLEOTIDE SEQUENCE</scope>
    <source>
        <strain evidence="11">CFBP 8129</strain>
    </source>
</reference>
<evidence type="ECO:0000259" key="10">
    <source>
        <dbReference type="PROSITE" id="PS50903"/>
    </source>
</evidence>
<comment type="similarity">
    <text evidence="4 9">Belongs to the rubredoxin family.</text>
</comment>
<feature type="domain" description="Rubredoxin-like" evidence="10">
    <location>
        <begin position="25"/>
        <end position="76"/>
    </location>
</feature>
<dbReference type="PROSITE" id="PS50903">
    <property type="entry name" value="RUBREDOXIN_LIKE"/>
    <property type="match status" value="1"/>
</dbReference>
<keyword evidence="8 9" id="KW-0408">Iron</keyword>
<dbReference type="GO" id="GO:0009055">
    <property type="term" value="F:electron transfer activity"/>
    <property type="evidence" value="ECO:0007669"/>
    <property type="project" value="TreeGrafter"/>
</dbReference>
<dbReference type="InterPro" id="IPR018527">
    <property type="entry name" value="Rubredoxin_Fe_BS"/>
</dbReference>
<dbReference type="GO" id="GO:0043448">
    <property type="term" value="P:alkane catabolic process"/>
    <property type="evidence" value="ECO:0007669"/>
    <property type="project" value="TreeGrafter"/>
</dbReference>
<dbReference type="CDD" id="cd00730">
    <property type="entry name" value="rubredoxin"/>
    <property type="match status" value="1"/>
</dbReference>
<dbReference type="STRING" id="90270.BI317_19165"/>
<dbReference type="PANTHER" id="PTHR47627:SF1">
    <property type="entry name" value="RUBREDOXIN-1-RELATED"/>
    <property type="match status" value="1"/>
</dbReference>
<evidence type="ECO:0000313" key="11">
    <source>
        <dbReference type="EMBL" id="CAD0310196.1"/>
    </source>
</evidence>
<dbReference type="EMBL" id="LR828253">
    <property type="protein sequence ID" value="CAD0310189.1"/>
    <property type="molecule type" value="Genomic_DNA"/>
</dbReference>
<dbReference type="OrthoDB" id="9800607at2"/>
<proteinExistence type="inferred from homology"/>
<keyword evidence="5" id="KW-0813">Transport</keyword>
<dbReference type="InterPro" id="IPR024935">
    <property type="entry name" value="Rubredoxin_dom"/>
</dbReference>
<name>A0A0G8LX88_9XANT</name>
<protein>
    <recommendedName>
        <fullName evidence="9">Rubredoxin</fullName>
    </recommendedName>
</protein>
<dbReference type="PANTHER" id="PTHR47627">
    <property type="entry name" value="RUBREDOXIN"/>
    <property type="match status" value="1"/>
</dbReference>
<dbReference type="AlphaFoldDB" id="A0A0G8LX88"/>
<keyword evidence="6 9" id="KW-0479">Metal-binding</keyword>
<dbReference type="Gene3D" id="2.20.28.10">
    <property type="match status" value="1"/>
</dbReference>
<evidence type="ECO:0000256" key="5">
    <source>
        <dbReference type="ARBA" id="ARBA00022448"/>
    </source>
</evidence>
<sequence>MGWDNAVPPLRDRDYPMSETSTTTYRTWMCVVCGFLYHEADGIPEEGIAPGTSWQDVPETWTCPDCGVTKDDFEMIEID</sequence>
<dbReference type="GeneID" id="55514930"/>
<dbReference type="EMBL" id="LR828253">
    <property type="protein sequence ID" value="CAD0310196.1"/>
    <property type="molecule type" value="Genomic_DNA"/>
</dbReference>
<dbReference type="RefSeq" id="WP_043909472.1">
    <property type="nucleotide sequence ID" value="NZ_CP018728.1"/>
</dbReference>
<accession>A0A0G8LX88</accession>
<evidence type="ECO:0000256" key="1">
    <source>
        <dbReference type="ARBA" id="ARBA00001965"/>
    </source>
</evidence>
<evidence type="ECO:0000256" key="4">
    <source>
        <dbReference type="ARBA" id="ARBA00005337"/>
    </source>
</evidence>
<comment type="pathway">
    <text evidence="3">Hydrocarbon metabolism; alkane degradation.</text>
</comment>
<dbReference type="GO" id="GO:0005506">
    <property type="term" value="F:iron ion binding"/>
    <property type="evidence" value="ECO:0007669"/>
    <property type="project" value="UniProtKB-UniRule"/>
</dbReference>
<dbReference type="Pfam" id="PF00301">
    <property type="entry name" value="Rubredoxin"/>
    <property type="match status" value="1"/>
</dbReference>
<evidence type="ECO:0000256" key="2">
    <source>
        <dbReference type="ARBA" id="ARBA00002792"/>
    </source>
</evidence>
<dbReference type="InterPro" id="IPR050526">
    <property type="entry name" value="Rubredoxin_ET"/>
</dbReference>
<keyword evidence="7 9" id="KW-0249">Electron transport</keyword>
<dbReference type="FunFam" id="2.20.28.10:FF:000001">
    <property type="entry name" value="Rubredoxin"/>
    <property type="match status" value="1"/>
</dbReference>
<dbReference type="PRINTS" id="PR00163">
    <property type="entry name" value="RUBREDOXIN"/>
</dbReference>
<evidence type="ECO:0000256" key="3">
    <source>
        <dbReference type="ARBA" id="ARBA00004933"/>
    </source>
</evidence>